<evidence type="ECO:0000256" key="1">
    <source>
        <dbReference type="ARBA" id="ARBA00004651"/>
    </source>
</evidence>
<keyword evidence="6 15" id="KW-0812">Transmembrane</keyword>
<comment type="catalytic activity">
    <reaction evidence="13">
        <text>2 a Fe(II)-siderophore + NADP(+) + H(+) = 2 a Fe(III)-siderophore + NADPH</text>
        <dbReference type="Rhea" id="RHEA:28795"/>
        <dbReference type="Rhea" id="RHEA-COMP:11342"/>
        <dbReference type="Rhea" id="RHEA-COMP:11344"/>
        <dbReference type="ChEBI" id="CHEBI:15378"/>
        <dbReference type="ChEBI" id="CHEBI:29033"/>
        <dbReference type="ChEBI" id="CHEBI:29034"/>
        <dbReference type="ChEBI" id="CHEBI:57783"/>
        <dbReference type="ChEBI" id="CHEBI:58349"/>
        <dbReference type="EC" id="1.16.1.9"/>
    </reaction>
</comment>
<accession>A0A072PQB4</accession>
<dbReference type="GO" id="GO:0015677">
    <property type="term" value="P:copper ion import"/>
    <property type="evidence" value="ECO:0007669"/>
    <property type="project" value="TreeGrafter"/>
</dbReference>
<evidence type="ECO:0000256" key="12">
    <source>
        <dbReference type="ARBA" id="ARBA00023180"/>
    </source>
</evidence>
<dbReference type="AlphaFoldDB" id="A0A072PQB4"/>
<feature type="transmembrane region" description="Helical" evidence="15">
    <location>
        <begin position="179"/>
        <end position="199"/>
    </location>
</feature>
<feature type="region of interest" description="Disordered" evidence="14">
    <location>
        <begin position="600"/>
        <end position="635"/>
    </location>
</feature>
<dbReference type="GeneID" id="25278438"/>
<feature type="transmembrane region" description="Helical" evidence="15">
    <location>
        <begin position="219"/>
        <end position="236"/>
    </location>
</feature>
<dbReference type="GO" id="GO:0005886">
    <property type="term" value="C:plasma membrane"/>
    <property type="evidence" value="ECO:0007669"/>
    <property type="project" value="UniProtKB-SubCell"/>
</dbReference>
<dbReference type="Pfam" id="PF01794">
    <property type="entry name" value="Ferric_reduct"/>
    <property type="match status" value="1"/>
</dbReference>
<dbReference type="InterPro" id="IPR013121">
    <property type="entry name" value="Fe_red_NAD-bd_6"/>
</dbReference>
<keyword evidence="7" id="KW-0249">Electron transport</keyword>
<comment type="caution">
    <text evidence="17">The sequence shown here is derived from an EMBL/GenBank/DDBJ whole genome shotgun (WGS) entry which is preliminary data.</text>
</comment>
<protein>
    <recommendedName>
        <fullName evidence="3">ferric-chelate reductase (NADPH)</fullName>
        <ecNumber evidence="3">1.16.1.9</ecNumber>
    </recommendedName>
</protein>
<dbReference type="STRING" id="1182545.A0A072PQB4"/>
<dbReference type="CDD" id="cd06186">
    <property type="entry name" value="NOX_Duox_like_FAD_NADP"/>
    <property type="match status" value="1"/>
</dbReference>
<feature type="transmembrane region" description="Helical" evidence="15">
    <location>
        <begin position="33"/>
        <end position="57"/>
    </location>
</feature>
<dbReference type="Proteomes" id="UP000027920">
    <property type="component" value="Unassembled WGS sequence"/>
</dbReference>
<dbReference type="VEuPathDB" id="FungiDB:A1O9_03504"/>
<dbReference type="EMBL" id="AMGV01000002">
    <property type="protein sequence ID" value="KEF61932.1"/>
    <property type="molecule type" value="Genomic_DNA"/>
</dbReference>
<dbReference type="Pfam" id="PF08022">
    <property type="entry name" value="FAD_binding_8"/>
    <property type="match status" value="1"/>
</dbReference>
<evidence type="ECO:0000256" key="3">
    <source>
        <dbReference type="ARBA" id="ARBA00012668"/>
    </source>
</evidence>
<dbReference type="GO" id="GO:0052851">
    <property type="term" value="F:ferric-chelate reductase (NADPH) activity"/>
    <property type="evidence" value="ECO:0007669"/>
    <property type="project" value="UniProtKB-EC"/>
</dbReference>
<evidence type="ECO:0000256" key="4">
    <source>
        <dbReference type="ARBA" id="ARBA00022448"/>
    </source>
</evidence>
<dbReference type="Gene3D" id="3.40.50.80">
    <property type="entry name" value="Nucleotide-binding domain of ferredoxin-NADP reductase (FNR) module"/>
    <property type="match status" value="1"/>
</dbReference>
<evidence type="ECO:0000313" key="17">
    <source>
        <dbReference type="EMBL" id="KEF61932.1"/>
    </source>
</evidence>
<name>A0A072PQB4_9EURO</name>
<evidence type="ECO:0000256" key="8">
    <source>
        <dbReference type="ARBA" id="ARBA00022989"/>
    </source>
</evidence>
<keyword evidence="12" id="KW-0325">Glycoprotein</keyword>
<evidence type="ECO:0000256" key="9">
    <source>
        <dbReference type="ARBA" id="ARBA00023002"/>
    </source>
</evidence>
<evidence type="ECO:0000256" key="15">
    <source>
        <dbReference type="SAM" id="Phobius"/>
    </source>
</evidence>
<dbReference type="InterPro" id="IPR013112">
    <property type="entry name" value="FAD-bd_8"/>
</dbReference>
<proteinExistence type="inferred from homology"/>
<dbReference type="PROSITE" id="PS51384">
    <property type="entry name" value="FAD_FR"/>
    <property type="match status" value="1"/>
</dbReference>
<dbReference type="OrthoDB" id="3944240at2759"/>
<dbReference type="PANTHER" id="PTHR32361:SF9">
    <property type="entry name" value="FERRIC REDUCTASE TRANSMEMBRANE COMPONENT 3-RELATED"/>
    <property type="match status" value="1"/>
</dbReference>
<organism evidence="17 18">
    <name type="scientific">Exophiala aquamarina CBS 119918</name>
    <dbReference type="NCBI Taxonomy" id="1182545"/>
    <lineage>
        <taxon>Eukaryota</taxon>
        <taxon>Fungi</taxon>
        <taxon>Dikarya</taxon>
        <taxon>Ascomycota</taxon>
        <taxon>Pezizomycotina</taxon>
        <taxon>Eurotiomycetes</taxon>
        <taxon>Chaetothyriomycetidae</taxon>
        <taxon>Chaetothyriales</taxon>
        <taxon>Herpotrichiellaceae</taxon>
        <taxon>Exophiala</taxon>
    </lineage>
</organism>
<dbReference type="HOGENOM" id="CLU_010365_6_0_1"/>
<evidence type="ECO:0000256" key="13">
    <source>
        <dbReference type="ARBA" id="ARBA00048483"/>
    </source>
</evidence>
<dbReference type="GO" id="GO:0006879">
    <property type="term" value="P:intracellular iron ion homeostasis"/>
    <property type="evidence" value="ECO:0007669"/>
    <property type="project" value="TreeGrafter"/>
</dbReference>
<evidence type="ECO:0000256" key="2">
    <source>
        <dbReference type="ARBA" id="ARBA00006278"/>
    </source>
</evidence>
<dbReference type="InterPro" id="IPR039261">
    <property type="entry name" value="FNR_nucleotide-bd"/>
</dbReference>
<comment type="subcellular location">
    <subcellularLocation>
        <location evidence="1">Cell membrane</location>
        <topology evidence="1">Multi-pass membrane protein</topology>
    </subcellularLocation>
</comment>
<dbReference type="Pfam" id="PF08030">
    <property type="entry name" value="NAD_binding_6"/>
    <property type="match status" value="1"/>
</dbReference>
<keyword evidence="4" id="KW-0813">Transport</keyword>
<comment type="similarity">
    <text evidence="2">Belongs to the ferric reductase (FRE) family.</text>
</comment>
<dbReference type="InterPro" id="IPR017927">
    <property type="entry name" value="FAD-bd_FR_type"/>
</dbReference>
<evidence type="ECO:0000256" key="14">
    <source>
        <dbReference type="SAM" id="MobiDB-lite"/>
    </source>
</evidence>
<evidence type="ECO:0000256" key="7">
    <source>
        <dbReference type="ARBA" id="ARBA00022982"/>
    </source>
</evidence>
<keyword evidence="11 15" id="KW-0472">Membrane</keyword>
<dbReference type="PANTHER" id="PTHR32361">
    <property type="entry name" value="FERRIC/CUPRIC REDUCTASE TRANSMEMBRANE COMPONENT"/>
    <property type="match status" value="1"/>
</dbReference>
<sequence length="699" mass="77707">MGLDPRHDGHGDMDMGSMGTTSGVPGYFYMQKMYWVVIGSVIAFAALLNLLDNILLWQRQQSLNAKPKFFLASLYATVTALGRETNSASLPTYRLGWLTLRSPPSGKLIVVLSYLVTITVMCLYMYDTGDQWSWEDIAYRCGCIAQAQLPLIFLLAGKQNIIGCLTGMSYERLNWLHRWVARILWLTATFHLMFWFRSWARYDYIRVKLSTDRLTQTGFASWCILTAIVAFSFAPIRRFNYEVFVISHLVLFAGLIGSIYTHVTYGKTYIWFCVGIFFLDRTARLAVAAVANLSFLHRRSPGRHWLWANRATLTPLPGNITRITIDKPVLKWSPGQHVFLSCHTVVPLQSHPFTIASLPCDEKLEFLVQARRGGTKRFHRFASKSRLLPNSGSAPSYQRVANDEPSLVGHKLVGMEGPYGRIRPLRQFDSIVFLAGSTGATFTVPLMRDIIQRWKDNVGGSKAIVTRKIRFVWVIKARDRLCWFQEQLENALSDVANIRTSEGHLNKDLDLSIYITCDEELDASKASVPCEPSEHGPAEIASAAVFHGEEKYQLGLDEKVEVQSLGSNGDAAADASRGCCCKKAANEDAAPMSCCCVRPTSSSDDSISSSVNEKGGKSSALEPHSAHTGLKLVSGRPKPRSLIRKVLEEAEGESAVVVCGPQGLQDDVRRSVVALSDERAVHKGTGAQGIFLHVEGFCY</sequence>
<evidence type="ECO:0000256" key="10">
    <source>
        <dbReference type="ARBA" id="ARBA00023065"/>
    </source>
</evidence>
<dbReference type="SUPFAM" id="SSF63380">
    <property type="entry name" value="Riboflavin synthase domain-like"/>
    <property type="match status" value="1"/>
</dbReference>
<dbReference type="InterPro" id="IPR017938">
    <property type="entry name" value="Riboflavin_synthase-like_b-brl"/>
</dbReference>
<dbReference type="SFLD" id="SFLDS00052">
    <property type="entry name" value="Ferric_Reductase_Domain"/>
    <property type="match status" value="1"/>
</dbReference>
<keyword evidence="10" id="KW-0406">Ion transport</keyword>
<evidence type="ECO:0000256" key="6">
    <source>
        <dbReference type="ARBA" id="ARBA00022692"/>
    </source>
</evidence>
<evidence type="ECO:0000256" key="5">
    <source>
        <dbReference type="ARBA" id="ARBA00022475"/>
    </source>
</evidence>
<reference evidence="17 18" key="1">
    <citation type="submission" date="2013-03" db="EMBL/GenBank/DDBJ databases">
        <title>The Genome Sequence of Exophiala aquamarina CBS 119918.</title>
        <authorList>
            <consortium name="The Broad Institute Genomics Platform"/>
            <person name="Cuomo C."/>
            <person name="de Hoog S."/>
            <person name="Gorbushina A."/>
            <person name="Walker B."/>
            <person name="Young S.K."/>
            <person name="Zeng Q."/>
            <person name="Gargeya S."/>
            <person name="Fitzgerald M."/>
            <person name="Haas B."/>
            <person name="Abouelleil A."/>
            <person name="Allen A.W."/>
            <person name="Alvarado L."/>
            <person name="Arachchi H.M."/>
            <person name="Berlin A.M."/>
            <person name="Chapman S.B."/>
            <person name="Gainer-Dewar J."/>
            <person name="Goldberg J."/>
            <person name="Griggs A."/>
            <person name="Gujja S."/>
            <person name="Hansen M."/>
            <person name="Howarth C."/>
            <person name="Imamovic A."/>
            <person name="Ireland A."/>
            <person name="Larimer J."/>
            <person name="McCowan C."/>
            <person name="Murphy C."/>
            <person name="Pearson M."/>
            <person name="Poon T.W."/>
            <person name="Priest M."/>
            <person name="Roberts A."/>
            <person name="Saif S."/>
            <person name="Shea T."/>
            <person name="Sisk P."/>
            <person name="Sykes S."/>
            <person name="Wortman J."/>
            <person name="Nusbaum C."/>
            <person name="Birren B."/>
        </authorList>
    </citation>
    <scope>NUCLEOTIDE SEQUENCE [LARGE SCALE GENOMIC DNA]</scope>
    <source>
        <strain evidence="17 18">CBS 119918</strain>
    </source>
</reference>
<keyword evidence="8 15" id="KW-1133">Transmembrane helix</keyword>
<dbReference type="RefSeq" id="XP_013264522.1">
    <property type="nucleotide sequence ID" value="XM_013409068.1"/>
</dbReference>
<feature type="transmembrane region" description="Helical" evidence="15">
    <location>
        <begin position="243"/>
        <end position="263"/>
    </location>
</feature>
<evidence type="ECO:0000256" key="11">
    <source>
        <dbReference type="ARBA" id="ARBA00023136"/>
    </source>
</evidence>
<feature type="compositionally biased region" description="Low complexity" evidence="14">
    <location>
        <begin position="601"/>
        <end position="610"/>
    </location>
</feature>
<feature type="domain" description="FAD-binding FR-type" evidence="16">
    <location>
        <begin position="303"/>
        <end position="425"/>
    </location>
</feature>
<evidence type="ECO:0000313" key="18">
    <source>
        <dbReference type="Proteomes" id="UP000027920"/>
    </source>
</evidence>
<dbReference type="InterPro" id="IPR051410">
    <property type="entry name" value="Ferric/Cupric_Reductase"/>
</dbReference>
<keyword evidence="9" id="KW-0560">Oxidoreductase</keyword>
<dbReference type="SUPFAM" id="SSF52343">
    <property type="entry name" value="Ferredoxin reductase-like, C-terminal NADP-linked domain"/>
    <property type="match status" value="1"/>
</dbReference>
<dbReference type="SFLD" id="SFLDG01168">
    <property type="entry name" value="Ferric_reductase_subgroup_(FRE"/>
    <property type="match status" value="1"/>
</dbReference>
<dbReference type="EC" id="1.16.1.9" evidence="3"/>
<keyword evidence="5" id="KW-1003">Cell membrane</keyword>
<keyword evidence="18" id="KW-1185">Reference proteome</keyword>
<feature type="transmembrane region" description="Helical" evidence="15">
    <location>
        <begin position="108"/>
        <end position="126"/>
    </location>
</feature>
<dbReference type="InterPro" id="IPR013130">
    <property type="entry name" value="Fe3_Rdtase_TM_dom"/>
</dbReference>
<evidence type="ECO:0000259" key="16">
    <source>
        <dbReference type="PROSITE" id="PS51384"/>
    </source>
</evidence>
<dbReference type="GO" id="GO:0006826">
    <property type="term" value="P:iron ion transport"/>
    <property type="evidence" value="ECO:0007669"/>
    <property type="project" value="TreeGrafter"/>
</dbReference>
<gene>
    <name evidence="17" type="ORF">A1O9_03504</name>
</gene>